<evidence type="ECO:0000256" key="2">
    <source>
        <dbReference type="ARBA" id="ARBA00023277"/>
    </source>
</evidence>
<gene>
    <name evidence="7" type="ORF">F2P45_27550</name>
</gene>
<dbReference type="CDD" id="cd02850">
    <property type="entry name" value="E_set_Cellulase_N"/>
    <property type="match status" value="1"/>
</dbReference>
<dbReference type="Gene3D" id="1.50.10.10">
    <property type="match status" value="1"/>
</dbReference>
<evidence type="ECO:0000259" key="6">
    <source>
        <dbReference type="Pfam" id="PF02927"/>
    </source>
</evidence>
<dbReference type="RefSeq" id="WP_166881428.1">
    <property type="nucleotide sequence ID" value="NZ_WHJH01000052.1"/>
</dbReference>
<dbReference type="EMBL" id="WHJH01000052">
    <property type="protein sequence ID" value="NHZ92733.1"/>
    <property type="molecule type" value="Genomic_DNA"/>
</dbReference>
<dbReference type="InterPro" id="IPR013783">
    <property type="entry name" value="Ig-like_fold"/>
</dbReference>
<dbReference type="InterPro" id="IPR012341">
    <property type="entry name" value="6hp_glycosidase-like_sf"/>
</dbReference>
<dbReference type="PROSITE" id="PS51257">
    <property type="entry name" value="PROKAR_LIPOPROTEIN"/>
    <property type="match status" value="1"/>
</dbReference>
<dbReference type="Pfam" id="PF00759">
    <property type="entry name" value="Glyco_hydro_9"/>
    <property type="match status" value="1"/>
</dbReference>
<dbReference type="Gene3D" id="2.60.40.10">
    <property type="entry name" value="Immunoglobulins"/>
    <property type="match status" value="1"/>
</dbReference>
<feature type="region of interest" description="Disordered" evidence="4">
    <location>
        <begin position="43"/>
        <end position="65"/>
    </location>
</feature>
<sequence length="680" mass="72413">MRSGDTKPSSNNPNKRRAFLLATGASLLPISLIGCGGSSSSAPAPGAAAAAPPADGAATQSSRSARVEAAQSASMTLGPAIVVDQFGYLPGFDKVAVVRNPQAGYDAADSFTPGTLYEVVDAVSNAVVYRAAPVAWHDGATDASSGDQAWHVDFSAVVAPGQYFIRDKMGNASSAPFRIGADVYRPLLRAAVRYFYYQRAGIAKTAQLAGAGWADAASHLGPLQDRQARLFSAPGDASTERDVSGGWYDAGDFNKYTRWHAGYLIDLLHAFADHPGIWGKDANIPESGNQHPDLLDEIKWGMDWLIKMQEPSGAMLSIAGLAHASPPSAATGQTLYGPPNTSATLASAGAFALGARVFGARAGLASYGNGLKIRAERAWNWALANPNVLFKNNDPAYNSQGLGAGQQETDDYGRLGHKLAAAIYLYQLTGKAVYNSFVDAQYRNTHLFEYWNYVSPFEAALQQALMHHASLPGATPATAAALRAAYITGMDGTDHWSAMRARTDPYLAHLQVYTWGSNAIKSHEGNNFAALAQYGLGTRGAAANLNAASHYLHYLHGVNPLGKVYLSNMGALGAANSVDQFYHTWFAHGSVKWDSVKDSTYGPPPGFLVGGPNPGYHWENGCPAVHPLCGTQSPTPPTGQPPQKSYVDFNDSWPLNSWEVTENSNGYQSAYIRLLSRFVS</sequence>
<dbReference type="InterPro" id="IPR014756">
    <property type="entry name" value="Ig_E-set"/>
</dbReference>
<dbReference type="SUPFAM" id="SSF81296">
    <property type="entry name" value="E set domains"/>
    <property type="match status" value="1"/>
</dbReference>
<evidence type="ECO:0000313" key="8">
    <source>
        <dbReference type="Proteomes" id="UP000609726"/>
    </source>
</evidence>
<accession>A0ABX0P0D9</accession>
<comment type="similarity">
    <text evidence="1">Belongs to the glycosyl hydrolase 9 (cellulase E) family.</text>
</comment>
<dbReference type="Pfam" id="PF02927">
    <property type="entry name" value="CelD_N"/>
    <property type="match status" value="1"/>
</dbReference>
<feature type="domain" description="Cellulase Ig-like" evidence="6">
    <location>
        <begin position="78"/>
        <end position="166"/>
    </location>
</feature>
<keyword evidence="2" id="KW-0119">Carbohydrate metabolism</keyword>
<reference evidence="7 8" key="1">
    <citation type="submission" date="2019-10" db="EMBL/GenBank/DDBJ databases">
        <title>Taxonomy of Antarctic Massilia spp.: description of Massilia rubra sp. nov., Massilia aquatica sp. nov., Massilia mucilaginosa sp. nov., Massilia frigida sp. nov. isolated from streams, lakes and regoliths.</title>
        <authorList>
            <person name="Holochova P."/>
            <person name="Sedlacek I."/>
            <person name="Kralova S."/>
            <person name="Maslanova I."/>
            <person name="Busse H.-J."/>
            <person name="Stankova E."/>
            <person name="Vrbovska V."/>
            <person name="Kovarovic V."/>
            <person name="Bartak M."/>
            <person name="Svec P."/>
            <person name="Pantucek R."/>
        </authorList>
    </citation>
    <scope>NUCLEOTIDE SEQUENCE [LARGE SCALE GENOMIC DNA]</scope>
    <source>
        <strain evidence="7 8">CCM 8733</strain>
    </source>
</reference>
<organism evidence="7 8">
    <name type="scientific">Massilia mucilaginosa</name>
    <dbReference type="NCBI Taxonomy" id="2609282"/>
    <lineage>
        <taxon>Bacteria</taxon>
        <taxon>Pseudomonadati</taxon>
        <taxon>Pseudomonadota</taxon>
        <taxon>Betaproteobacteria</taxon>
        <taxon>Burkholderiales</taxon>
        <taxon>Oxalobacteraceae</taxon>
        <taxon>Telluria group</taxon>
        <taxon>Massilia</taxon>
    </lineage>
</organism>
<keyword evidence="8" id="KW-1185">Reference proteome</keyword>
<feature type="compositionally biased region" description="Low complexity" evidence="4">
    <location>
        <begin position="43"/>
        <end position="58"/>
    </location>
</feature>
<keyword evidence="3" id="KW-0624">Polysaccharide degradation</keyword>
<dbReference type="PROSITE" id="PS51318">
    <property type="entry name" value="TAT"/>
    <property type="match status" value="1"/>
</dbReference>
<evidence type="ECO:0000259" key="5">
    <source>
        <dbReference type="Pfam" id="PF00759"/>
    </source>
</evidence>
<dbReference type="InterPro" id="IPR001701">
    <property type="entry name" value="Glyco_hydro_9"/>
</dbReference>
<dbReference type="InterPro" id="IPR008928">
    <property type="entry name" value="6-hairpin_glycosidase_sf"/>
</dbReference>
<evidence type="ECO:0000256" key="4">
    <source>
        <dbReference type="SAM" id="MobiDB-lite"/>
    </source>
</evidence>
<dbReference type="SUPFAM" id="SSF48208">
    <property type="entry name" value="Six-hairpin glycosidases"/>
    <property type="match status" value="1"/>
</dbReference>
<proteinExistence type="inferred from homology"/>
<feature type="domain" description="Glycoside hydrolase family 9" evidence="5">
    <location>
        <begin position="184"/>
        <end position="661"/>
    </location>
</feature>
<dbReference type="InterPro" id="IPR006311">
    <property type="entry name" value="TAT_signal"/>
</dbReference>
<evidence type="ECO:0000313" key="7">
    <source>
        <dbReference type="EMBL" id="NHZ92733.1"/>
    </source>
</evidence>
<evidence type="ECO:0000256" key="3">
    <source>
        <dbReference type="ARBA" id="ARBA00023326"/>
    </source>
</evidence>
<evidence type="ECO:0000256" key="1">
    <source>
        <dbReference type="ARBA" id="ARBA00007072"/>
    </source>
</evidence>
<name>A0ABX0P0D9_9BURK</name>
<dbReference type="InterPro" id="IPR004197">
    <property type="entry name" value="Cellulase_Ig-like"/>
</dbReference>
<comment type="caution">
    <text evidence="7">The sequence shown here is derived from an EMBL/GenBank/DDBJ whole genome shotgun (WGS) entry which is preliminary data.</text>
</comment>
<dbReference type="Proteomes" id="UP000609726">
    <property type="component" value="Unassembled WGS sequence"/>
</dbReference>
<protein>
    <submittedName>
        <fullName evidence="7">LacI family transcriptional regulator</fullName>
    </submittedName>
</protein>